<dbReference type="PANTHER" id="PTHR45646:SF11">
    <property type="entry name" value="SERINE_THREONINE-PROTEIN KINASE DOA"/>
    <property type="match status" value="1"/>
</dbReference>
<keyword evidence="5 6" id="KW-0067">ATP-binding</keyword>
<evidence type="ECO:0000256" key="5">
    <source>
        <dbReference type="ARBA" id="ARBA00022840"/>
    </source>
</evidence>
<evidence type="ECO:0000259" key="8">
    <source>
        <dbReference type="PROSITE" id="PS50011"/>
    </source>
</evidence>
<dbReference type="OrthoDB" id="4867990at2759"/>
<dbReference type="GO" id="GO:0005524">
    <property type="term" value="F:ATP binding"/>
    <property type="evidence" value="ECO:0007669"/>
    <property type="project" value="UniProtKB-UniRule"/>
</dbReference>
<comment type="similarity">
    <text evidence="7">Belongs to the protein kinase superfamily.</text>
</comment>
<keyword evidence="10" id="KW-1185">Reference proteome</keyword>
<feature type="domain" description="Protein kinase" evidence="8">
    <location>
        <begin position="62"/>
        <end position="462"/>
    </location>
</feature>
<evidence type="ECO:0000313" key="9">
    <source>
        <dbReference type="EMBL" id="OAA54151.1"/>
    </source>
</evidence>
<dbReference type="InterPro" id="IPR011009">
    <property type="entry name" value="Kinase-like_dom_sf"/>
</dbReference>
<dbReference type="InterPro" id="IPR008271">
    <property type="entry name" value="Ser/Thr_kinase_AS"/>
</dbReference>
<dbReference type="EMBL" id="AZHD01000025">
    <property type="protein sequence ID" value="OAA54151.1"/>
    <property type="molecule type" value="Genomic_DNA"/>
</dbReference>
<proteinExistence type="inferred from homology"/>
<sequence length="466" mass="52943">MSVFRFLQKRTFLAYARAMNTPAVASPQLLPSDEALEEECLPAYDPTHFYPATVGEVLHDKYRIITKLGFGRNSTVWLAAYEKKGWLSKRTKYVALKVCNANSREDDQAKNERDVYRRLAEERKRRRHKGIHFVSSLVEAFEVPNPASSGHGATKHICLAQELLREPLQLLQYRMPDGKLPAGLVKAYVKPLLYGLDYLHTQCHVIHTDLKPDNIMLTLESPAIVERFVQSVTTQHPASRKIPPDGRTIYRSQNNFGPLEVDKPGLLPVITDFGLARFGDVDETGIRSRREPIQAPAYHAPEVLLGTGWSYSADIWNLGVLCAVRKIWNMLEGRNLFQYLTGPTHTYDARRHMAEMVALLGPPPSRLLQRERASKDVEWDDVYVTAEGRPAKTARGYFGGPFFDVQDNFRFPKLVPSVTLEDSVPSLQGEDKHCFLDFVRQAVAWVPEERATAAELLKHPWLEIKL</sequence>
<name>A0A167MB07_9HYPO</name>
<organism evidence="9 10">
    <name type="scientific">Niveomyces insectorum RCEF 264</name>
    <dbReference type="NCBI Taxonomy" id="1081102"/>
    <lineage>
        <taxon>Eukaryota</taxon>
        <taxon>Fungi</taxon>
        <taxon>Dikarya</taxon>
        <taxon>Ascomycota</taxon>
        <taxon>Pezizomycotina</taxon>
        <taxon>Sordariomycetes</taxon>
        <taxon>Hypocreomycetidae</taxon>
        <taxon>Hypocreales</taxon>
        <taxon>Cordycipitaceae</taxon>
        <taxon>Niveomyces</taxon>
    </lineage>
</organism>
<dbReference type="Gene3D" id="1.10.510.10">
    <property type="entry name" value="Transferase(Phosphotransferase) domain 1"/>
    <property type="match status" value="1"/>
</dbReference>
<dbReference type="Gene3D" id="3.30.200.20">
    <property type="entry name" value="Phosphorylase Kinase, domain 1"/>
    <property type="match status" value="1"/>
</dbReference>
<evidence type="ECO:0000313" key="10">
    <source>
        <dbReference type="Proteomes" id="UP000076874"/>
    </source>
</evidence>
<dbReference type="AlphaFoldDB" id="A0A167MB07"/>
<dbReference type="InterPro" id="IPR051175">
    <property type="entry name" value="CLK_kinases"/>
</dbReference>
<dbReference type="SUPFAM" id="SSF56112">
    <property type="entry name" value="Protein kinase-like (PK-like)"/>
    <property type="match status" value="1"/>
</dbReference>
<accession>A0A167MB07</accession>
<comment type="caution">
    <text evidence="9">The sequence shown here is derived from an EMBL/GenBank/DDBJ whole genome shotgun (WGS) entry which is preliminary data.</text>
</comment>
<dbReference type="InterPro" id="IPR017441">
    <property type="entry name" value="Protein_kinase_ATP_BS"/>
</dbReference>
<dbReference type="PROSITE" id="PS00108">
    <property type="entry name" value="PROTEIN_KINASE_ST"/>
    <property type="match status" value="1"/>
</dbReference>
<keyword evidence="4 9" id="KW-0418">Kinase</keyword>
<dbReference type="Pfam" id="PF00069">
    <property type="entry name" value="Pkinase"/>
    <property type="match status" value="2"/>
</dbReference>
<dbReference type="InterPro" id="IPR000719">
    <property type="entry name" value="Prot_kinase_dom"/>
</dbReference>
<evidence type="ECO:0000256" key="3">
    <source>
        <dbReference type="ARBA" id="ARBA00022741"/>
    </source>
</evidence>
<dbReference type="Proteomes" id="UP000076874">
    <property type="component" value="Unassembled WGS sequence"/>
</dbReference>
<dbReference type="PANTHER" id="PTHR45646">
    <property type="entry name" value="SERINE/THREONINE-PROTEIN KINASE DOA-RELATED"/>
    <property type="match status" value="1"/>
</dbReference>
<dbReference type="STRING" id="1081102.A0A167MB07"/>
<evidence type="ECO:0000256" key="4">
    <source>
        <dbReference type="ARBA" id="ARBA00022777"/>
    </source>
</evidence>
<protein>
    <submittedName>
        <fullName evidence="9">Protein kinase</fullName>
    </submittedName>
</protein>
<dbReference type="PROSITE" id="PS00107">
    <property type="entry name" value="PROTEIN_KINASE_ATP"/>
    <property type="match status" value="1"/>
</dbReference>
<keyword evidence="1 7" id="KW-0723">Serine/threonine-protein kinase</keyword>
<dbReference type="GO" id="GO:0043484">
    <property type="term" value="P:regulation of RNA splicing"/>
    <property type="evidence" value="ECO:0007669"/>
    <property type="project" value="TreeGrafter"/>
</dbReference>
<keyword evidence="2" id="KW-0808">Transferase</keyword>
<evidence type="ECO:0000256" key="2">
    <source>
        <dbReference type="ARBA" id="ARBA00022679"/>
    </source>
</evidence>
<reference evidence="9 10" key="1">
    <citation type="journal article" date="2016" name="Genome Biol. Evol.">
        <title>Divergent and convergent evolution of fungal pathogenicity.</title>
        <authorList>
            <person name="Shang Y."/>
            <person name="Xiao G."/>
            <person name="Zheng P."/>
            <person name="Cen K."/>
            <person name="Zhan S."/>
            <person name="Wang C."/>
        </authorList>
    </citation>
    <scope>NUCLEOTIDE SEQUENCE [LARGE SCALE GENOMIC DNA]</scope>
    <source>
        <strain evidence="9 10">RCEF 264</strain>
    </source>
</reference>
<keyword evidence="3 6" id="KW-0547">Nucleotide-binding</keyword>
<dbReference type="GO" id="GO:0004674">
    <property type="term" value="F:protein serine/threonine kinase activity"/>
    <property type="evidence" value="ECO:0007669"/>
    <property type="project" value="UniProtKB-KW"/>
</dbReference>
<dbReference type="GO" id="GO:0005634">
    <property type="term" value="C:nucleus"/>
    <property type="evidence" value="ECO:0007669"/>
    <property type="project" value="TreeGrafter"/>
</dbReference>
<evidence type="ECO:0000256" key="6">
    <source>
        <dbReference type="PROSITE-ProRule" id="PRU10141"/>
    </source>
</evidence>
<dbReference type="PROSITE" id="PS50011">
    <property type="entry name" value="PROTEIN_KINASE_DOM"/>
    <property type="match status" value="1"/>
</dbReference>
<evidence type="ECO:0000256" key="1">
    <source>
        <dbReference type="ARBA" id="ARBA00022527"/>
    </source>
</evidence>
<dbReference type="SMART" id="SM00220">
    <property type="entry name" value="S_TKc"/>
    <property type="match status" value="1"/>
</dbReference>
<feature type="binding site" evidence="6">
    <location>
        <position position="97"/>
    </location>
    <ligand>
        <name>ATP</name>
        <dbReference type="ChEBI" id="CHEBI:30616"/>
    </ligand>
</feature>
<evidence type="ECO:0000256" key="7">
    <source>
        <dbReference type="RuleBase" id="RU000304"/>
    </source>
</evidence>
<gene>
    <name evidence="9" type="ORF">SPI_09085</name>
</gene>